<reference evidence="2 3" key="1">
    <citation type="submission" date="2018-11" db="EMBL/GenBank/DDBJ databases">
        <title>Species Designations Belie Phenotypic and Genotypic Heterogeneity in Oral Streptococci.</title>
        <authorList>
            <person name="Velsko I."/>
        </authorList>
    </citation>
    <scope>NUCLEOTIDE SEQUENCE [LARGE SCALE GENOMIC DNA]</scope>
    <source>
        <strain evidence="2 3">BCA12</strain>
    </source>
</reference>
<evidence type="ECO:0000313" key="3">
    <source>
        <dbReference type="Proteomes" id="UP000277742"/>
    </source>
</evidence>
<gene>
    <name evidence="2" type="ORF">D8855_06775</name>
</gene>
<dbReference type="GO" id="GO:0050135">
    <property type="term" value="F:NADP+ nucleosidase activity"/>
    <property type="evidence" value="ECO:0007669"/>
    <property type="project" value="InterPro"/>
</dbReference>
<name>A0A428CQ00_STRMT</name>
<organism evidence="2 3">
    <name type="scientific">Streptococcus mitis</name>
    <dbReference type="NCBI Taxonomy" id="28037"/>
    <lineage>
        <taxon>Bacteria</taxon>
        <taxon>Bacillati</taxon>
        <taxon>Bacillota</taxon>
        <taxon>Bacilli</taxon>
        <taxon>Lactobacillales</taxon>
        <taxon>Streptococcaceae</taxon>
        <taxon>Streptococcus</taxon>
        <taxon>Streptococcus mitis group</taxon>
    </lineage>
</organism>
<comment type="caution">
    <text evidence="2">The sequence shown here is derived from an EMBL/GenBank/DDBJ whole genome shotgun (WGS) entry which is preliminary data.</text>
</comment>
<evidence type="ECO:0000313" key="2">
    <source>
        <dbReference type="EMBL" id="RSI81003.1"/>
    </source>
</evidence>
<feature type="domain" description="TNT" evidence="1">
    <location>
        <begin position="224"/>
        <end position="278"/>
    </location>
</feature>
<sequence>MHDVEAPKYNREQILKNLEESKLARESSNFDQYLAKEKLQLGLNKSPLVSRELPRVKGVHDVEAPKYNREQILKNLKESKLARESSNFDQYLAKEKLQLGLNKSPLVSRELPRVKGVHDVEAPKYNKEQILKNIEESRLARESSKFDDYLRKEYAQQGKYFPERITMPNGKRAYLSADVFEGKQVPVRSRDFVDAQGKIKWPPKGTDGFVLDSSGNPITQSADLKAGQVIDRFGSNGGRFASPIDNGEKLPFNSRGLPYPEGYQVYHQYEIVKDINLENVKSGYKLLSEKDKIVLSKLMKDRHFTLEDMANPQKGQIAKIFGQGGGTQIKFSTSVVWYEKMGILKEVVK</sequence>
<dbReference type="InterPro" id="IPR025331">
    <property type="entry name" value="TNT"/>
</dbReference>
<dbReference type="Proteomes" id="UP000277742">
    <property type="component" value="Unassembled WGS sequence"/>
</dbReference>
<dbReference type="Pfam" id="PF14021">
    <property type="entry name" value="TNT"/>
    <property type="match status" value="1"/>
</dbReference>
<dbReference type="EMBL" id="RJNR01000008">
    <property type="protein sequence ID" value="RSI81003.1"/>
    <property type="molecule type" value="Genomic_DNA"/>
</dbReference>
<protein>
    <recommendedName>
        <fullName evidence="1">TNT domain-containing protein</fullName>
    </recommendedName>
</protein>
<dbReference type="RefSeq" id="WP_260467332.1">
    <property type="nucleotide sequence ID" value="NZ_RJNR01000008.1"/>
</dbReference>
<evidence type="ECO:0000259" key="1">
    <source>
        <dbReference type="Pfam" id="PF14021"/>
    </source>
</evidence>
<proteinExistence type="predicted"/>
<accession>A0A428CQ00</accession>
<dbReference type="AlphaFoldDB" id="A0A428CQ00"/>